<dbReference type="SFLD" id="SFLDG01140">
    <property type="entry name" value="C2.B:_Phosphomannomutase_and_P"/>
    <property type="match status" value="1"/>
</dbReference>
<reference evidence="1" key="2">
    <citation type="submission" date="2021-01" db="EMBL/GenBank/DDBJ databases">
        <authorList>
            <person name="Mieszkin S."/>
            <person name="Pouder E."/>
            <person name="Alain K."/>
        </authorList>
    </citation>
    <scope>NUCLEOTIDE SEQUENCE</scope>
    <source>
        <strain evidence="1">HW T2.11</strain>
    </source>
</reference>
<dbReference type="NCBIfam" id="TIGR00099">
    <property type="entry name" value="Cof-subfamily"/>
    <property type="match status" value="1"/>
</dbReference>
<dbReference type="EMBL" id="JAESVB010000003">
    <property type="protein sequence ID" value="MCB8875129.1"/>
    <property type="molecule type" value="Genomic_DNA"/>
</dbReference>
<dbReference type="Gene3D" id="3.40.50.1000">
    <property type="entry name" value="HAD superfamily/HAD-like"/>
    <property type="match status" value="1"/>
</dbReference>
<accession>A0A964DYK7</accession>
<dbReference type="InterPro" id="IPR023214">
    <property type="entry name" value="HAD_sf"/>
</dbReference>
<dbReference type="PANTHER" id="PTHR10000">
    <property type="entry name" value="PHOSPHOSERINE PHOSPHATASE"/>
    <property type="match status" value="1"/>
</dbReference>
<proteinExistence type="predicted"/>
<dbReference type="SFLD" id="SFLDS00003">
    <property type="entry name" value="Haloacid_Dehalogenase"/>
    <property type="match status" value="1"/>
</dbReference>
<name>A0A964DYK7_9PROT</name>
<dbReference type="PANTHER" id="PTHR10000:SF8">
    <property type="entry name" value="HAD SUPERFAMILY HYDROLASE-LIKE, TYPE 3"/>
    <property type="match status" value="1"/>
</dbReference>
<dbReference type="Proteomes" id="UP000708298">
    <property type="component" value="Unassembled WGS sequence"/>
</dbReference>
<dbReference type="SUPFAM" id="SSF56784">
    <property type="entry name" value="HAD-like"/>
    <property type="match status" value="1"/>
</dbReference>
<dbReference type="GO" id="GO:0005829">
    <property type="term" value="C:cytosol"/>
    <property type="evidence" value="ECO:0007669"/>
    <property type="project" value="TreeGrafter"/>
</dbReference>
<dbReference type="AlphaFoldDB" id="A0A964DYK7"/>
<keyword evidence="2" id="KW-1185">Reference proteome</keyword>
<evidence type="ECO:0000313" key="2">
    <source>
        <dbReference type="Proteomes" id="UP000708298"/>
    </source>
</evidence>
<dbReference type="NCBIfam" id="TIGR01484">
    <property type="entry name" value="HAD-SF-IIB"/>
    <property type="match status" value="1"/>
</dbReference>
<comment type="caution">
    <text evidence="1">The sequence shown here is derived from an EMBL/GenBank/DDBJ whole genome shotgun (WGS) entry which is preliminary data.</text>
</comment>
<dbReference type="InterPro" id="IPR006379">
    <property type="entry name" value="HAD-SF_hydro_IIB"/>
</dbReference>
<dbReference type="CDD" id="cd07516">
    <property type="entry name" value="HAD_Pase"/>
    <property type="match status" value="1"/>
</dbReference>
<dbReference type="GO" id="GO:0016791">
    <property type="term" value="F:phosphatase activity"/>
    <property type="evidence" value="ECO:0007669"/>
    <property type="project" value="TreeGrafter"/>
</dbReference>
<evidence type="ECO:0000313" key="1">
    <source>
        <dbReference type="EMBL" id="MCB8875129.1"/>
    </source>
</evidence>
<dbReference type="Gene3D" id="3.30.1240.10">
    <property type="match status" value="1"/>
</dbReference>
<sequence length="267" mass="27870">MTRPSLLVSDVDGTIVRHDRTLAPSTILAAARLRQAGIRLALISSRPPGGLAVLRTPLGLDTPCAGFNGALVQDAAGRTVAEHTIPEDACREAVARLERDGLDVWVFAGGEWLLKNENAAYIAREQLSISMGWRVVSDFAPYLGAVHKVMGSSNDFARCAVAATGLSAALGEAAAVLRSQDYYVDVTNARANKGEAARLIAKLLGVDPAEMAAIGDMPNDLPMFAASGLAIAMGNASDGVKASAHITVADNDSDGWAEAADRIIHLG</sequence>
<dbReference type="GO" id="GO:0000287">
    <property type="term" value="F:magnesium ion binding"/>
    <property type="evidence" value="ECO:0007669"/>
    <property type="project" value="TreeGrafter"/>
</dbReference>
<keyword evidence="1" id="KW-0378">Hydrolase</keyword>
<dbReference type="Pfam" id="PF08282">
    <property type="entry name" value="Hydrolase_3"/>
    <property type="match status" value="1"/>
</dbReference>
<gene>
    <name evidence="1" type="ORF">ASILVAE211_08050</name>
</gene>
<protein>
    <submittedName>
        <fullName evidence="1">HAD family hydrolase</fullName>
    </submittedName>
</protein>
<dbReference type="RefSeq" id="WP_227320803.1">
    <property type="nucleotide sequence ID" value="NZ_JAESVB010000003.1"/>
</dbReference>
<reference evidence="1" key="1">
    <citation type="journal article" date="2021" name="Microorganisms">
        <title>Acidisoma silvae sp. nov. and Acidisomacellulosilytica sp. nov., Two Acidophilic Bacteria Isolated from Decaying Wood, Hydrolyzing Cellulose and Producing Poly-3-hydroxybutyrate.</title>
        <authorList>
            <person name="Mieszkin S."/>
            <person name="Pouder E."/>
            <person name="Uroz S."/>
            <person name="Simon-Colin C."/>
            <person name="Alain K."/>
        </authorList>
    </citation>
    <scope>NUCLEOTIDE SEQUENCE</scope>
    <source>
        <strain evidence="1">HW T2.11</strain>
    </source>
</reference>
<dbReference type="InterPro" id="IPR000150">
    <property type="entry name" value="Cof"/>
</dbReference>
<organism evidence="1 2">
    <name type="scientific">Acidisoma silvae</name>
    <dbReference type="NCBI Taxonomy" id="2802396"/>
    <lineage>
        <taxon>Bacteria</taxon>
        <taxon>Pseudomonadati</taxon>
        <taxon>Pseudomonadota</taxon>
        <taxon>Alphaproteobacteria</taxon>
        <taxon>Acetobacterales</taxon>
        <taxon>Acidocellaceae</taxon>
        <taxon>Acidisoma</taxon>
    </lineage>
</organism>
<dbReference type="InterPro" id="IPR036412">
    <property type="entry name" value="HAD-like_sf"/>
</dbReference>